<accession>L8H481</accession>
<name>L8H481_ACACF</name>
<sequence length="796" mass="87895">MSVALSFGFDRSFLWSTELQHNLVSIQPHMIERLRLRYFELYSAAPAPEHQHQQQLPVPQQLDPQHHRLRDDDEPFPRTLAHAHVVDTIDSAGCSVRVRVETFFVRWDDFTQRYCMKSNKGRDECVLQAFRHGRRPHDAEFDRLYDLFSWLLHESRLLFSPGEPAALTTAAAGPEALRRSVDEPIAITVVDAEQEPAAGDDLPLAALRSLAIRTDPAEVTPAVSPVHADLARSLGVFFGRESDVVQGFLDADFVFSSPDGRALRWRSYLLAHLMRDITDAVLGLFGLRQTKCDDYPAAQLRQIHDSVLCRADIAISPQRWAELYRQCVDGTHLDMGEDGLSPPTAMDAAWAELADILGAVFVDVGKLVRAVVAFLSAPVTAAPSARGSPDPAATGDDHARLTSFPNHNQIHVLGNLLQLPVMKREPYCHALSFLLPNDATTTTTTTTDGRALQAAAVGYLACMVRLNARRLDRLELLKPFIRSWITDGARPDFPDELMADLRYFGGVWGSLIIHDIIAGIHGFVTRSIRGYDTRALKQRIVGVVVSVLGGALLEPDFARIVRGGSGDDDDDDDDDGEQGNCEQEDTARALETLMLALRVIDQCLPHDSLMFVRRNCAPAAERLLDETFNRGLNDSAVVLERLMGTRVIDRLTAAVLRAITLETPPAATPPGKAADGDGDGDDGNAEETTRRQQLVDVVRSAVEKMCIGTASGAAVTQSVLPPLPPHTARRQTRKLVRTRRKLEQEAEGPVRVMLDAFFADARRLVAAFHHQHQHQHHALLASALHDVTLALDDVRA</sequence>
<evidence type="ECO:0000256" key="1">
    <source>
        <dbReference type="SAM" id="MobiDB-lite"/>
    </source>
</evidence>
<organism evidence="2 3">
    <name type="scientific">Acanthamoeba castellanii (strain ATCC 30010 / Neff)</name>
    <dbReference type="NCBI Taxonomy" id="1257118"/>
    <lineage>
        <taxon>Eukaryota</taxon>
        <taxon>Amoebozoa</taxon>
        <taxon>Discosea</taxon>
        <taxon>Longamoebia</taxon>
        <taxon>Centramoebida</taxon>
        <taxon>Acanthamoebidae</taxon>
        <taxon>Acanthamoeba</taxon>
    </lineage>
</organism>
<dbReference type="GeneID" id="14921239"/>
<reference evidence="2 3" key="1">
    <citation type="journal article" date="2013" name="Genome Biol.">
        <title>Genome of Acanthamoeba castellanii highlights extensive lateral gene transfer and early evolution of tyrosine kinase signaling.</title>
        <authorList>
            <person name="Clarke M."/>
            <person name="Lohan A.J."/>
            <person name="Liu B."/>
            <person name="Lagkouvardos I."/>
            <person name="Roy S."/>
            <person name="Zafar N."/>
            <person name="Bertelli C."/>
            <person name="Schilde C."/>
            <person name="Kianianmomeni A."/>
            <person name="Burglin T.R."/>
            <person name="Frech C."/>
            <person name="Turcotte B."/>
            <person name="Kopec K.O."/>
            <person name="Synnott J.M."/>
            <person name="Choo C."/>
            <person name="Paponov I."/>
            <person name="Finkler A."/>
            <person name="Soon Heng Tan C."/>
            <person name="Hutchins A.P."/>
            <person name="Weinmeier T."/>
            <person name="Rattei T."/>
            <person name="Chu J.S."/>
            <person name="Gimenez G."/>
            <person name="Irimia M."/>
            <person name="Rigden D.J."/>
            <person name="Fitzpatrick D.A."/>
            <person name="Lorenzo-Morales J."/>
            <person name="Bateman A."/>
            <person name="Chiu C.H."/>
            <person name="Tang P."/>
            <person name="Hegemann P."/>
            <person name="Fromm H."/>
            <person name="Raoult D."/>
            <person name="Greub G."/>
            <person name="Miranda-Saavedra D."/>
            <person name="Chen N."/>
            <person name="Nash P."/>
            <person name="Ginger M.L."/>
            <person name="Horn M."/>
            <person name="Schaap P."/>
            <person name="Caler L."/>
            <person name="Loftus B."/>
        </authorList>
    </citation>
    <scope>NUCLEOTIDE SEQUENCE [LARGE SCALE GENOMIC DNA]</scope>
    <source>
        <strain evidence="2 3">Neff</strain>
    </source>
</reference>
<feature type="region of interest" description="Disordered" evidence="1">
    <location>
        <begin position="662"/>
        <end position="690"/>
    </location>
</feature>
<dbReference type="Proteomes" id="UP000011083">
    <property type="component" value="Unassembled WGS sequence"/>
</dbReference>
<dbReference type="EMBL" id="KB007920">
    <property type="protein sequence ID" value="ELR20339.1"/>
    <property type="molecule type" value="Genomic_DNA"/>
</dbReference>
<keyword evidence="3" id="KW-1185">Reference proteome</keyword>
<evidence type="ECO:0000313" key="2">
    <source>
        <dbReference type="EMBL" id="ELR20339.1"/>
    </source>
</evidence>
<dbReference type="KEGG" id="acan:ACA1_185320"/>
<protein>
    <submittedName>
        <fullName evidence="2">Uncharacterized protein</fullName>
    </submittedName>
</protein>
<feature type="compositionally biased region" description="Acidic residues" evidence="1">
    <location>
        <begin position="676"/>
        <end position="685"/>
    </location>
</feature>
<evidence type="ECO:0000313" key="3">
    <source>
        <dbReference type="Proteomes" id="UP000011083"/>
    </source>
</evidence>
<proteinExistence type="predicted"/>
<gene>
    <name evidence="2" type="ORF">ACA1_185320</name>
</gene>
<dbReference type="AlphaFoldDB" id="L8H481"/>
<dbReference type="VEuPathDB" id="AmoebaDB:ACA1_185320"/>
<feature type="compositionally biased region" description="Low complexity" evidence="1">
    <location>
        <begin position="662"/>
        <end position="673"/>
    </location>
</feature>
<dbReference type="RefSeq" id="XP_004342533.1">
    <property type="nucleotide sequence ID" value="XM_004342484.1"/>
</dbReference>